<dbReference type="PANTHER" id="PTHR47706">
    <property type="entry name" value="NMRA-LIKE FAMILY PROTEIN"/>
    <property type="match status" value="1"/>
</dbReference>
<reference evidence="4" key="1">
    <citation type="submission" date="2023-03" db="EMBL/GenBank/DDBJ databases">
        <title>Massive genome expansion in bonnet fungi (Mycena s.s.) driven by repeated elements and novel gene families across ecological guilds.</title>
        <authorList>
            <consortium name="Lawrence Berkeley National Laboratory"/>
            <person name="Harder C.B."/>
            <person name="Miyauchi S."/>
            <person name="Viragh M."/>
            <person name="Kuo A."/>
            <person name="Thoen E."/>
            <person name="Andreopoulos B."/>
            <person name="Lu D."/>
            <person name="Skrede I."/>
            <person name="Drula E."/>
            <person name="Henrissat B."/>
            <person name="Morin E."/>
            <person name="Kohler A."/>
            <person name="Barry K."/>
            <person name="LaButti K."/>
            <person name="Morin E."/>
            <person name="Salamov A."/>
            <person name="Lipzen A."/>
            <person name="Mereny Z."/>
            <person name="Hegedus B."/>
            <person name="Baldrian P."/>
            <person name="Stursova M."/>
            <person name="Weitz H."/>
            <person name="Taylor A."/>
            <person name="Grigoriev I.V."/>
            <person name="Nagy L.G."/>
            <person name="Martin F."/>
            <person name="Kauserud H."/>
        </authorList>
    </citation>
    <scope>NUCLEOTIDE SEQUENCE</scope>
    <source>
        <strain evidence="4">9144</strain>
    </source>
</reference>
<evidence type="ECO:0000256" key="1">
    <source>
        <dbReference type="ARBA" id="ARBA00022857"/>
    </source>
</evidence>
<accession>A0AAD6VVV2</accession>
<dbReference type="Proteomes" id="UP001219525">
    <property type="component" value="Unassembled WGS sequence"/>
</dbReference>
<dbReference type="AlphaFoldDB" id="A0AAD6VVV2"/>
<name>A0AAD6VVV2_9AGAR</name>
<organism evidence="4 5">
    <name type="scientific">Mycena pura</name>
    <dbReference type="NCBI Taxonomy" id="153505"/>
    <lineage>
        <taxon>Eukaryota</taxon>
        <taxon>Fungi</taxon>
        <taxon>Dikarya</taxon>
        <taxon>Basidiomycota</taxon>
        <taxon>Agaricomycotina</taxon>
        <taxon>Agaricomycetes</taxon>
        <taxon>Agaricomycetidae</taxon>
        <taxon>Agaricales</taxon>
        <taxon>Marasmiineae</taxon>
        <taxon>Mycenaceae</taxon>
        <taxon>Mycena</taxon>
    </lineage>
</organism>
<evidence type="ECO:0000313" key="5">
    <source>
        <dbReference type="Proteomes" id="UP001219525"/>
    </source>
</evidence>
<evidence type="ECO:0000256" key="2">
    <source>
        <dbReference type="ARBA" id="ARBA00023002"/>
    </source>
</evidence>
<comment type="caution">
    <text evidence="4">The sequence shown here is derived from an EMBL/GenBank/DDBJ whole genome shotgun (WGS) entry which is preliminary data.</text>
</comment>
<dbReference type="Pfam" id="PF05368">
    <property type="entry name" value="NmrA"/>
    <property type="match status" value="1"/>
</dbReference>
<dbReference type="GO" id="GO:0016491">
    <property type="term" value="F:oxidoreductase activity"/>
    <property type="evidence" value="ECO:0007669"/>
    <property type="project" value="UniProtKB-KW"/>
</dbReference>
<keyword evidence="2" id="KW-0560">Oxidoreductase</keyword>
<feature type="domain" description="NmrA-like" evidence="3">
    <location>
        <begin position="2"/>
        <end position="239"/>
    </location>
</feature>
<keyword evidence="5" id="KW-1185">Reference proteome</keyword>
<dbReference type="InterPro" id="IPR036291">
    <property type="entry name" value="NAD(P)-bd_dom_sf"/>
</dbReference>
<dbReference type="InterPro" id="IPR008030">
    <property type="entry name" value="NmrA-like"/>
</dbReference>
<sequence>MTKQTVLLLGATGETGRSILDGLLADPNSFHVEALVRPSSAEKPEVKRLGERGVKIRVADIDGALDDLVAALAGVDVLISAIDATRQLAQLQLATAAKQAGVQRFVPCAFITIAPPGGVMALRDSKEQVYQHIRKLYLPYTIIDVGYWHQISIPALPSGRGDYAAPVKPTADIHAGGTAPTMLGDLRDIGRYVALIIKDARTLNKYVAAYSDVLSENEIFALVEEMSGETIARNYVSADDIVAARARFAALVDSEPQNMYARTMGFITEYNYSKYVRGDNTPAYAAYLGYLDVQELYPDVRPRSFRAFVAELLDGKAEKPYKVLPRLLQFV</sequence>
<evidence type="ECO:0000313" key="4">
    <source>
        <dbReference type="EMBL" id="KAJ7218406.1"/>
    </source>
</evidence>
<dbReference type="SUPFAM" id="SSF51735">
    <property type="entry name" value="NAD(P)-binding Rossmann-fold domains"/>
    <property type="match status" value="1"/>
</dbReference>
<dbReference type="EMBL" id="JARJCW010000012">
    <property type="protein sequence ID" value="KAJ7218406.1"/>
    <property type="molecule type" value="Genomic_DNA"/>
</dbReference>
<proteinExistence type="predicted"/>
<gene>
    <name evidence="4" type="ORF">GGX14DRAFT_594837</name>
</gene>
<dbReference type="PANTHER" id="PTHR47706:SF9">
    <property type="entry name" value="NMRA-LIKE DOMAIN-CONTAINING PROTEIN-RELATED"/>
    <property type="match status" value="1"/>
</dbReference>
<evidence type="ECO:0000259" key="3">
    <source>
        <dbReference type="Pfam" id="PF05368"/>
    </source>
</evidence>
<dbReference type="Gene3D" id="3.40.50.720">
    <property type="entry name" value="NAD(P)-binding Rossmann-like Domain"/>
    <property type="match status" value="1"/>
</dbReference>
<keyword evidence="1" id="KW-0521">NADP</keyword>
<protein>
    <recommendedName>
        <fullName evidence="3">NmrA-like domain-containing protein</fullName>
    </recommendedName>
</protein>
<dbReference type="Gene3D" id="3.90.25.10">
    <property type="entry name" value="UDP-galactose 4-epimerase, domain 1"/>
    <property type="match status" value="1"/>
</dbReference>
<dbReference type="InterPro" id="IPR051609">
    <property type="entry name" value="NmrA/Isoflavone_reductase-like"/>
</dbReference>